<sequence>AVVRCLRGIPCTGLGLRTPLGARVVLERIETYGRAADRLGTGASARVLLSGPGARELGEWDRLEADPRAREYVRLLRAPDPRVRELAAAGAADWPDSWDPETGALLCAALARAAAHEPDASALETELGALLQLAR</sequence>
<reference evidence="1" key="1">
    <citation type="submission" date="2020-01" db="EMBL/GenBank/DDBJ databases">
        <title>Insect and environment-associated Actinomycetes.</title>
        <authorList>
            <person name="Currrie C."/>
            <person name="Chevrette M."/>
            <person name="Carlson C."/>
            <person name="Stubbendieck R."/>
            <person name="Wendt-Pienkowski E."/>
        </authorList>
    </citation>
    <scope>NUCLEOTIDE SEQUENCE</scope>
    <source>
        <strain evidence="1">SID12501</strain>
    </source>
</reference>
<dbReference type="EMBL" id="JAAGLU010000902">
    <property type="protein sequence ID" value="NEC93507.1"/>
    <property type="molecule type" value="Genomic_DNA"/>
</dbReference>
<accession>A0A6B3C9P0</accession>
<comment type="caution">
    <text evidence="1">The sequence shown here is derived from an EMBL/GenBank/DDBJ whole genome shotgun (WGS) entry which is preliminary data.</text>
</comment>
<evidence type="ECO:0000313" key="1">
    <source>
        <dbReference type="EMBL" id="NEC93507.1"/>
    </source>
</evidence>
<gene>
    <name evidence="1" type="ORF">G3I71_49060</name>
</gene>
<feature type="non-terminal residue" evidence="1">
    <location>
        <position position="135"/>
    </location>
</feature>
<name>A0A6B3C9P0_9ACTN</name>
<dbReference type="RefSeq" id="WP_164325469.1">
    <property type="nucleotide sequence ID" value="NZ_JAAGLU010000902.1"/>
</dbReference>
<organism evidence="1">
    <name type="scientific">Streptomyces sp. SID12501</name>
    <dbReference type="NCBI Taxonomy" id="2706042"/>
    <lineage>
        <taxon>Bacteria</taxon>
        <taxon>Bacillati</taxon>
        <taxon>Actinomycetota</taxon>
        <taxon>Actinomycetes</taxon>
        <taxon>Kitasatosporales</taxon>
        <taxon>Streptomycetaceae</taxon>
        <taxon>Streptomyces</taxon>
    </lineage>
</organism>
<protein>
    <submittedName>
        <fullName evidence="1">Uncharacterized protein</fullName>
    </submittedName>
</protein>
<feature type="non-terminal residue" evidence="1">
    <location>
        <position position="1"/>
    </location>
</feature>
<dbReference type="AlphaFoldDB" id="A0A6B3C9P0"/>
<proteinExistence type="predicted"/>